<protein>
    <submittedName>
        <fullName evidence="2">Uncharacterized protein</fullName>
    </submittedName>
</protein>
<sequence length="104" mass="11771">MAEGHTDLGENKVEKSLYDRIVAELRTLEVMKADQDTEITRLIADMARLQDTSNAFGLDIGERVRERFCTLEAKSLESRRNEVGKRGSKSRSQRRSGVTDCVPQ</sequence>
<dbReference type="GeneID" id="9048482"/>
<dbReference type="AlphaFoldDB" id="C5KBQ7"/>
<organism evidence="3">
    <name type="scientific">Perkinsus marinus (strain ATCC 50983 / TXsc)</name>
    <dbReference type="NCBI Taxonomy" id="423536"/>
    <lineage>
        <taxon>Eukaryota</taxon>
        <taxon>Sar</taxon>
        <taxon>Alveolata</taxon>
        <taxon>Perkinsozoa</taxon>
        <taxon>Perkinsea</taxon>
        <taxon>Perkinsida</taxon>
        <taxon>Perkinsidae</taxon>
        <taxon>Perkinsus</taxon>
    </lineage>
</organism>
<proteinExistence type="predicted"/>
<evidence type="ECO:0000256" key="1">
    <source>
        <dbReference type="SAM" id="MobiDB-lite"/>
    </source>
</evidence>
<feature type="region of interest" description="Disordered" evidence="1">
    <location>
        <begin position="79"/>
        <end position="104"/>
    </location>
</feature>
<evidence type="ECO:0000313" key="3">
    <source>
        <dbReference type="Proteomes" id="UP000007800"/>
    </source>
</evidence>
<name>C5KBQ7_PERM5</name>
<evidence type="ECO:0000313" key="2">
    <source>
        <dbReference type="EMBL" id="EER18084.1"/>
    </source>
</evidence>
<gene>
    <name evidence="2" type="ORF">Pmar_PMAR012214</name>
</gene>
<dbReference type="RefSeq" id="XP_002786288.1">
    <property type="nucleotide sequence ID" value="XM_002786242.1"/>
</dbReference>
<dbReference type="EMBL" id="GG671915">
    <property type="protein sequence ID" value="EER18084.1"/>
    <property type="molecule type" value="Genomic_DNA"/>
</dbReference>
<accession>C5KBQ7</accession>
<reference evidence="2 3" key="1">
    <citation type="submission" date="2008-07" db="EMBL/GenBank/DDBJ databases">
        <authorList>
            <person name="El-Sayed N."/>
            <person name="Caler E."/>
            <person name="Inman J."/>
            <person name="Amedeo P."/>
            <person name="Hass B."/>
            <person name="Wortman J."/>
        </authorList>
    </citation>
    <scope>NUCLEOTIDE SEQUENCE [LARGE SCALE GENOMIC DNA]</scope>
    <source>
        <strain evidence="3">ATCC 50983 / TXsc</strain>
    </source>
</reference>
<keyword evidence="3" id="KW-1185">Reference proteome</keyword>
<dbReference type="InParanoid" id="C5KBQ7"/>
<dbReference type="Proteomes" id="UP000007800">
    <property type="component" value="Unassembled WGS sequence"/>
</dbReference>